<dbReference type="AlphaFoldDB" id="A0A841KJQ3"/>
<evidence type="ECO:0000256" key="1">
    <source>
        <dbReference type="SAM" id="SignalP"/>
    </source>
</evidence>
<dbReference type="PROSITE" id="PS51257">
    <property type="entry name" value="PROKAR_LIPOPROTEIN"/>
    <property type="match status" value="1"/>
</dbReference>
<gene>
    <name evidence="2" type="ORF">HNQ73_003141</name>
</gene>
<proteinExistence type="predicted"/>
<sequence length="40" mass="4202">MARLILAAVLAAALVACAHRPIPGDDPLGPAHFGREMMTF</sequence>
<comment type="caution">
    <text evidence="2">The sequence shown here is derived from an EMBL/GenBank/DDBJ whole genome shotgun (WGS) entry which is preliminary data.</text>
</comment>
<reference evidence="2 3" key="1">
    <citation type="submission" date="2020-08" db="EMBL/GenBank/DDBJ databases">
        <title>Genomic Encyclopedia of Type Strains, Phase IV (KMG-IV): sequencing the most valuable type-strain genomes for metagenomic binning, comparative biology and taxonomic classification.</title>
        <authorList>
            <person name="Goeker M."/>
        </authorList>
    </citation>
    <scope>NUCLEOTIDE SEQUENCE [LARGE SCALE GENOMIC DNA]</scope>
    <source>
        <strain evidence="2 3">DSM 101465</strain>
    </source>
</reference>
<name>A0A841KJQ3_9HYPH</name>
<evidence type="ECO:0000313" key="3">
    <source>
        <dbReference type="Proteomes" id="UP000588017"/>
    </source>
</evidence>
<feature type="signal peptide" evidence="1">
    <location>
        <begin position="1"/>
        <end position="18"/>
    </location>
</feature>
<evidence type="ECO:0008006" key="4">
    <source>
        <dbReference type="Google" id="ProtNLM"/>
    </source>
</evidence>
<protein>
    <recommendedName>
        <fullName evidence="4">Lipoprotein</fullName>
    </recommendedName>
</protein>
<keyword evidence="3" id="KW-1185">Reference proteome</keyword>
<accession>A0A841KJQ3</accession>
<organism evidence="2 3">
    <name type="scientific">Chelatococcus composti</name>
    <dbReference type="NCBI Taxonomy" id="1743235"/>
    <lineage>
        <taxon>Bacteria</taxon>
        <taxon>Pseudomonadati</taxon>
        <taxon>Pseudomonadota</taxon>
        <taxon>Alphaproteobacteria</taxon>
        <taxon>Hyphomicrobiales</taxon>
        <taxon>Chelatococcaceae</taxon>
        <taxon>Chelatococcus</taxon>
    </lineage>
</organism>
<keyword evidence="1" id="KW-0732">Signal</keyword>
<dbReference type="EMBL" id="JACHEH010000007">
    <property type="protein sequence ID" value="MBB6169499.1"/>
    <property type="molecule type" value="Genomic_DNA"/>
</dbReference>
<dbReference type="Proteomes" id="UP000588017">
    <property type="component" value="Unassembled WGS sequence"/>
</dbReference>
<feature type="chain" id="PRO_5032545298" description="Lipoprotein" evidence="1">
    <location>
        <begin position="19"/>
        <end position="40"/>
    </location>
</feature>
<dbReference type="RefSeq" id="WP_276200180.1">
    <property type="nucleotide sequence ID" value="NZ_BMHX01000007.1"/>
</dbReference>
<evidence type="ECO:0000313" key="2">
    <source>
        <dbReference type="EMBL" id="MBB6169499.1"/>
    </source>
</evidence>